<dbReference type="InterPro" id="IPR045054">
    <property type="entry name" value="P4HA-like"/>
</dbReference>
<keyword evidence="4" id="KW-0847">Vitamin C</keyword>
<dbReference type="EMBL" id="JAPFRD010000011">
    <property type="protein sequence ID" value="MCW8109010.1"/>
    <property type="molecule type" value="Genomic_DNA"/>
</dbReference>
<keyword evidence="6" id="KW-0560">Oxidoreductase</keyword>
<gene>
    <name evidence="10" type="ORF">OPS25_10940</name>
</gene>
<proteinExistence type="predicted"/>
<keyword evidence="3" id="KW-0256">Endoplasmic reticulum</keyword>
<feature type="domain" description="Fe2OG dioxygenase" evidence="9">
    <location>
        <begin position="257"/>
        <end position="366"/>
    </location>
</feature>
<organism evidence="10 11">
    <name type="scientific">Alteromonas aquimaris</name>
    <dbReference type="NCBI Taxonomy" id="2998417"/>
    <lineage>
        <taxon>Bacteria</taxon>
        <taxon>Pseudomonadati</taxon>
        <taxon>Pseudomonadota</taxon>
        <taxon>Gammaproteobacteria</taxon>
        <taxon>Alteromonadales</taxon>
        <taxon>Alteromonadaceae</taxon>
        <taxon>Alteromonas/Salinimonas group</taxon>
        <taxon>Alteromonas</taxon>
    </lineage>
</organism>
<dbReference type="Gene3D" id="1.25.40.10">
    <property type="entry name" value="Tetratricopeptide repeat domain"/>
    <property type="match status" value="1"/>
</dbReference>
<keyword evidence="8" id="KW-0325">Glycoprotein</keyword>
<dbReference type="RefSeq" id="WP_265617757.1">
    <property type="nucleotide sequence ID" value="NZ_JAPFRD010000011.1"/>
</dbReference>
<keyword evidence="7" id="KW-0408">Iron</keyword>
<dbReference type="SMART" id="SM00702">
    <property type="entry name" value="P4Hc"/>
    <property type="match status" value="1"/>
</dbReference>
<dbReference type="InterPro" id="IPR005123">
    <property type="entry name" value="Oxoglu/Fe-dep_dioxygenase_dom"/>
</dbReference>
<evidence type="ECO:0000256" key="5">
    <source>
        <dbReference type="ARBA" id="ARBA00022964"/>
    </source>
</evidence>
<evidence type="ECO:0000256" key="2">
    <source>
        <dbReference type="ARBA" id="ARBA00022723"/>
    </source>
</evidence>
<evidence type="ECO:0000259" key="9">
    <source>
        <dbReference type="PROSITE" id="PS51471"/>
    </source>
</evidence>
<accession>A0ABT3P8E9</accession>
<dbReference type="InterPro" id="IPR044862">
    <property type="entry name" value="Pro_4_hyd_alph_FE2OG_OXY"/>
</dbReference>
<evidence type="ECO:0000256" key="8">
    <source>
        <dbReference type="ARBA" id="ARBA00023180"/>
    </source>
</evidence>
<name>A0ABT3P8E9_9ALTE</name>
<dbReference type="InterPro" id="IPR011990">
    <property type="entry name" value="TPR-like_helical_dom_sf"/>
</dbReference>
<comment type="caution">
    <text evidence="10">The sequence shown here is derived from an EMBL/GenBank/DDBJ whole genome shotgun (WGS) entry which is preliminary data.</text>
</comment>
<dbReference type="PANTHER" id="PTHR10869">
    <property type="entry name" value="PROLYL 4-HYDROXYLASE ALPHA SUBUNIT"/>
    <property type="match status" value="1"/>
</dbReference>
<protein>
    <submittedName>
        <fullName evidence="10">2OG-Fe(II) oxygenase</fullName>
    </submittedName>
</protein>
<dbReference type="Proteomes" id="UP001142810">
    <property type="component" value="Unassembled WGS sequence"/>
</dbReference>
<evidence type="ECO:0000256" key="3">
    <source>
        <dbReference type="ARBA" id="ARBA00022824"/>
    </source>
</evidence>
<evidence type="ECO:0000313" key="10">
    <source>
        <dbReference type="EMBL" id="MCW8109010.1"/>
    </source>
</evidence>
<sequence>MNGEAFFQQALQHFSRQNIPAANQALTQAAQFGHSMATLYLAEQYFRQRPDDAYQFLQQRWNAGVKGTLHRLVTLKAFFDEPDLTVADFKLLHSEAIAGHAESILILLNLSDGHKDQVFYAALLQRFAPRLLHDLALHDLTNQVKEYAEQNADIDDLLEYVCRSWFARTHHEPVLTVEKIGIKLYRKVISQLCCNYITLRLQPHLQPSMVHDPVTGKGIKNDIRTSDIVPITPDHLDWFCLEIDMILESLTGISRKRGESMNLLRYKNHQEYKPHYDAIVGQGPEFDKILSDGGQRVKTAITYLSDNYTGGETEFPKLGIRVKGNVGDVLIFDNWTRDGATLRDSYHSGRPVTQGTKWILTKWLRESSTHYGGMVYPMK</sequence>
<evidence type="ECO:0000256" key="6">
    <source>
        <dbReference type="ARBA" id="ARBA00023002"/>
    </source>
</evidence>
<dbReference type="Gene3D" id="2.60.120.620">
    <property type="entry name" value="q2cbj1_9rhob like domain"/>
    <property type="match status" value="1"/>
</dbReference>
<evidence type="ECO:0000256" key="4">
    <source>
        <dbReference type="ARBA" id="ARBA00022896"/>
    </source>
</evidence>
<reference evidence="10" key="1">
    <citation type="submission" date="2022-11" db="EMBL/GenBank/DDBJ databases">
        <title>Alteromonas sp. nov., isolated from sea water of the Qingdao.</title>
        <authorList>
            <person name="Wang Q."/>
        </authorList>
    </citation>
    <scope>NUCLEOTIDE SEQUENCE</scope>
    <source>
        <strain evidence="10">ASW11-7</strain>
    </source>
</reference>
<dbReference type="PROSITE" id="PS51471">
    <property type="entry name" value="FE2OG_OXY"/>
    <property type="match status" value="1"/>
</dbReference>
<dbReference type="Pfam" id="PF13640">
    <property type="entry name" value="2OG-FeII_Oxy_3"/>
    <property type="match status" value="1"/>
</dbReference>
<evidence type="ECO:0000256" key="1">
    <source>
        <dbReference type="ARBA" id="ARBA00001961"/>
    </source>
</evidence>
<keyword evidence="11" id="KW-1185">Reference proteome</keyword>
<comment type="cofactor">
    <cofactor evidence="1">
        <name>L-ascorbate</name>
        <dbReference type="ChEBI" id="CHEBI:38290"/>
    </cofactor>
</comment>
<evidence type="ECO:0000313" key="11">
    <source>
        <dbReference type="Proteomes" id="UP001142810"/>
    </source>
</evidence>
<keyword evidence="5" id="KW-0223">Dioxygenase</keyword>
<keyword evidence="2" id="KW-0479">Metal-binding</keyword>
<dbReference type="PANTHER" id="PTHR10869:SF246">
    <property type="entry name" value="TRANSMEMBRANE PROLYL 4-HYDROXYLASE"/>
    <property type="match status" value="1"/>
</dbReference>
<evidence type="ECO:0000256" key="7">
    <source>
        <dbReference type="ARBA" id="ARBA00023004"/>
    </source>
</evidence>
<dbReference type="InterPro" id="IPR006620">
    <property type="entry name" value="Pro_4_hyd_alph"/>
</dbReference>